<dbReference type="InterPro" id="IPR057135">
    <property type="entry name" value="At4g27190-like_LRR"/>
</dbReference>
<dbReference type="AlphaFoldDB" id="A0AAV0ZDJ9"/>
<feature type="domain" description="Disease resistance protein At4g27190-like leucine-rich repeats" evidence="5">
    <location>
        <begin position="17"/>
        <end position="122"/>
    </location>
</feature>
<evidence type="ECO:0000313" key="7">
    <source>
        <dbReference type="Proteomes" id="UP001157006"/>
    </source>
</evidence>
<proteinExistence type="predicted"/>
<feature type="chain" id="PRO_5043449183" description="Disease resistance protein At4g27190-like leucine-rich repeats domain-containing protein" evidence="4">
    <location>
        <begin position="19"/>
        <end position="788"/>
    </location>
</feature>
<keyword evidence="1" id="KW-0611">Plant defense</keyword>
<evidence type="ECO:0000256" key="2">
    <source>
        <dbReference type="SAM" id="Coils"/>
    </source>
</evidence>
<feature type="domain" description="Disease resistance protein At4g27190-like leucine-rich repeats" evidence="5">
    <location>
        <begin position="260"/>
        <end position="359"/>
    </location>
</feature>
<evidence type="ECO:0000256" key="4">
    <source>
        <dbReference type="SAM" id="SignalP"/>
    </source>
</evidence>
<keyword evidence="2" id="KW-0175">Coiled coil</keyword>
<protein>
    <recommendedName>
        <fullName evidence="5">Disease resistance protein At4g27190-like leucine-rich repeats domain-containing protein</fullName>
    </recommendedName>
</protein>
<dbReference type="SUPFAM" id="SSF52047">
    <property type="entry name" value="RNI-like"/>
    <property type="match status" value="1"/>
</dbReference>
<feature type="domain" description="Disease resistance protein At4g27190-like leucine-rich repeats" evidence="5">
    <location>
        <begin position="165"/>
        <end position="248"/>
    </location>
</feature>
<evidence type="ECO:0000256" key="3">
    <source>
        <dbReference type="SAM" id="MobiDB-lite"/>
    </source>
</evidence>
<dbReference type="PANTHER" id="PTHR33463">
    <property type="entry name" value="NB-ARC DOMAIN-CONTAINING PROTEIN-RELATED"/>
    <property type="match status" value="1"/>
</dbReference>
<feature type="compositionally biased region" description="Polar residues" evidence="3">
    <location>
        <begin position="442"/>
        <end position="456"/>
    </location>
</feature>
<organism evidence="6 7">
    <name type="scientific">Vicia faba</name>
    <name type="common">Broad bean</name>
    <name type="synonym">Faba vulgaris</name>
    <dbReference type="NCBI Taxonomy" id="3906"/>
    <lineage>
        <taxon>Eukaryota</taxon>
        <taxon>Viridiplantae</taxon>
        <taxon>Streptophyta</taxon>
        <taxon>Embryophyta</taxon>
        <taxon>Tracheophyta</taxon>
        <taxon>Spermatophyta</taxon>
        <taxon>Magnoliopsida</taxon>
        <taxon>eudicotyledons</taxon>
        <taxon>Gunneridae</taxon>
        <taxon>Pentapetalae</taxon>
        <taxon>rosids</taxon>
        <taxon>fabids</taxon>
        <taxon>Fabales</taxon>
        <taxon>Fabaceae</taxon>
        <taxon>Papilionoideae</taxon>
        <taxon>50 kb inversion clade</taxon>
        <taxon>NPAAA clade</taxon>
        <taxon>Hologalegina</taxon>
        <taxon>IRL clade</taxon>
        <taxon>Fabeae</taxon>
        <taxon>Vicia</taxon>
    </lineage>
</organism>
<feature type="coiled-coil region" evidence="2">
    <location>
        <begin position="744"/>
        <end position="771"/>
    </location>
</feature>
<reference evidence="6 7" key="1">
    <citation type="submission" date="2023-01" db="EMBL/GenBank/DDBJ databases">
        <authorList>
            <person name="Kreplak J."/>
        </authorList>
    </citation>
    <scope>NUCLEOTIDE SEQUENCE [LARGE SCALE GENOMIC DNA]</scope>
</reference>
<dbReference type="PANTHER" id="PTHR33463:SF105">
    <property type="entry name" value="AND NB-ARC DOMAIN DISEASE RESISTANCE PROTEIN, PUTATIVE-RELATED"/>
    <property type="match status" value="1"/>
</dbReference>
<evidence type="ECO:0000256" key="1">
    <source>
        <dbReference type="ARBA" id="ARBA00022821"/>
    </source>
</evidence>
<name>A0AAV0ZDJ9_VICFA</name>
<accession>A0AAV0ZDJ9</accession>
<dbReference type="EMBL" id="OX451737">
    <property type="protein sequence ID" value="CAI8595882.1"/>
    <property type="molecule type" value="Genomic_DNA"/>
</dbReference>
<evidence type="ECO:0000313" key="6">
    <source>
        <dbReference type="EMBL" id="CAI8595882.1"/>
    </source>
</evidence>
<keyword evidence="4" id="KW-0732">Signal</keyword>
<keyword evidence="7" id="KW-1185">Reference proteome</keyword>
<feature type="region of interest" description="Disordered" evidence="3">
    <location>
        <begin position="432"/>
        <end position="456"/>
    </location>
</feature>
<sequence length="788" mass="89737">MIKWVLIMSITPTMLVETLTIKKCNELKHIIVDIGDDDSGGNNWCKVFPKLKTLCVESCEKLEYIFGHYTDDHHNHSKIHLHLSALQSLTLNYLPSLVAICPKQYCTTFPPFKNLRLSDCSEVAIESIGEFIINHSESESLLNTITKVSGSIENFVALESLWLHKSKAENILCLNEIEGEPLNLRLRWIYLYDLHYMMYLFVGPKNSFALQKLTRIIIKQCEILEVVFSTSILRCIPQLRDIIISNCKQLKHIIEDDRQNQNLSLRTCFPKLKTLSVIKCHKLKYVFLASTCKELLRLESLMIMESDELEEIFKCEGDQKVKIPNLNILVLDRLPSLFHTQGILFQAAKNRYVHSCQNLSLTSASTPFLIYDIDRLYIDLYTRFLLKILFKKLQKESTTEDTCNENSSGETTKDDVASVGIETEAVLGHETTYSQKLEKEQSMSQQGPLGEINTTIKPPQSVEEETALTDAKILTTSTHLELISSSQEQDFAVRDSLETVKLNDDQDRTKGYDTGNENSSAETTKAFVVGVGIEVEATLEHGLTSSQEQHVDVRDSLETTMINNDRVSLYEDVVMKESPIVEEQISSNIAFQAPSMHFEGNPSQKVQDLSSPYLVTRKLEELVSKKHLDYENLSLLTDFLVKHPSVLLSDKHSNGYKGHAYKFLIKLLKFLQTHSVLDVLGSCHSEFLELLHDVRGFTFDKDWLDGVEKRALFPNLEFSQDALQKLLVSKKQIVEDVEVVRFKIHILSRNMEELKQQLSSSEADLESIIQQEKQIVESKAALTAPLGY</sequence>
<dbReference type="InterPro" id="IPR050905">
    <property type="entry name" value="Plant_NBS-LRR"/>
</dbReference>
<feature type="signal peptide" evidence="4">
    <location>
        <begin position="1"/>
        <end position="18"/>
    </location>
</feature>
<dbReference type="Pfam" id="PF23247">
    <property type="entry name" value="LRR_RPS2"/>
    <property type="match status" value="3"/>
</dbReference>
<dbReference type="Proteomes" id="UP001157006">
    <property type="component" value="Chromosome 2"/>
</dbReference>
<evidence type="ECO:0000259" key="5">
    <source>
        <dbReference type="Pfam" id="PF23247"/>
    </source>
</evidence>
<gene>
    <name evidence="6" type="ORF">VFH_II006880</name>
</gene>